<name>A0A6L8W550_9PROT</name>
<gene>
    <name evidence="6" type="ORF">GQE98_03240</name>
</gene>
<dbReference type="EMBL" id="WTUW01000001">
    <property type="protein sequence ID" value="MZR29642.1"/>
    <property type="molecule type" value="Genomic_DNA"/>
</dbReference>
<dbReference type="Pfam" id="PF01522">
    <property type="entry name" value="Polysacc_deac_1"/>
    <property type="match status" value="1"/>
</dbReference>
<dbReference type="RefSeq" id="WP_161314096.1">
    <property type="nucleotide sequence ID" value="NZ_WTUW01000001.1"/>
</dbReference>
<dbReference type="InterPro" id="IPR002509">
    <property type="entry name" value="NODB_dom"/>
</dbReference>
<evidence type="ECO:0000313" key="7">
    <source>
        <dbReference type="Proteomes" id="UP000476030"/>
    </source>
</evidence>
<dbReference type="AlphaFoldDB" id="A0A6L8W550"/>
<dbReference type="InterPro" id="IPR011330">
    <property type="entry name" value="Glyco_hydro/deAcase_b/a-brl"/>
</dbReference>
<evidence type="ECO:0000313" key="6">
    <source>
        <dbReference type="EMBL" id="MZR29642.1"/>
    </source>
</evidence>
<dbReference type="PANTHER" id="PTHR47561">
    <property type="entry name" value="POLYSACCHARIDE DEACETYLASE FAMILY PROTEIN (AFU_ORTHOLOGUE AFUA_6G05030)"/>
    <property type="match status" value="1"/>
</dbReference>
<dbReference type="PROSITE" id="PS51677">
    <property type="entry name" value="NODB"/>
    <property type="match status" value="1"/>
</dbReference>
<evidence type="ECO:0000256" key="3">
    <source>
        <dbReference type="ARBA" id="ARBA00020071"/>
    </source>
</evidence>
<evidence type="ECO:0000256" key="2">
    <source>
        <dbReference type="ARBA" id="ARBA00010973"/>
    </source>
</evidence>
<evidence type="ECO:0000256" key="1">
    <source>
        <dbReference type="ARBA" id="ARBA00003236"/>
    </source>
</evidence>
<dbReference type="GO" id="GO:0005975">
    <property type="term" value="P:carbohydrate metabolic process"/>
    <property type="evidence" value="ECO:0007669"/>
    <property type="project" value="InterPro"/>
</dbReference>
<comment type="similarity">
    <text evidence="2">Belongs to the polysaccharide deacetylase family.</text>
</comment>
<feature type="domain" description="NodB homology" evidence="5">
    <location>
        <begin position="37"/>
        <end position="260"/>
    </location>
</feature>
<protein>
    <recommendedName>
        <fullName evidence="3">Chitooligosaccharide deacetylase</fullName>
    </recommendedName>
    <alternativeName>
        <fullName evidence="4">Nodulation protein B</fullName>
    </alternativeName>
</protein>
<dbReference type="InterPro" id="IPR037950">
    <property type="entry name" value="PgdA-like"/>
</dbReference>
<dbReference type="Gene3D" id="3.20.20.370">
    <property type="entry name" value="Glycoside hydrolase/deacetylase"/>
    <property type="match status" value="1"/>
</dbReference>
<dbReference type="SUPFAM" id="SSF88713">
    <property type="entry name" value="Glycoside hydrolase/deacetylase"/>
    <property type="match status" value="1"/>
</dbReference>
<evidence type="ECO:0000256" key="4">
    <source>
        <dbReference type="ARBA" id="ARBA00032976"/>
    </source>
</evidence>
<sequence length="301" mass="35113">MISNPVPWPNGNKVACAITFDIDTDSILHLEHREQAPTKLSTMSWLKYDLVAIPRILEMYKRFEIKQTFFYPAWCMERYPHLVDMILEGGHEIAAHGYIHENPNNLSAEDELYWFERQIAVIEKMTGKRPRGWRAPLYNFSKHSIDYLVEQGFIYDASLMGDDIPYVLKTSKGKVIELPSQWAMDDWPHYTHSPDMNYMMPIKSPDEAMNVFMAEFEAMLKYGGLWVTIWHPFVSGRLARCERVAKMIEEMQNRGGVWFATMEEIALHVQKCIDDGSWTPRVDELPYYDGPIPEIKDRPLA</sequence>
<proteinExistence type="inferred from homology"/>
<evidence type="ECO:0000259" key="5">
    <source>
        <dbReference type="PROSITE" id="PS51677"/>
    </source>
</evidence>
<dbReference type="CDD" id="cd10938">
    <property type="entry name" value="CE4_HpPgdA_like"/>
    <property type="match status" value="1"/>
</dbReference>
<dbReference type="PANTHER" id="PTHR47561:SF1">
    <property type="entry name" value="POLYSACCHARIDE DEACETYLASE FAMILY PROTEIN (AFU_ORTHOLOGUE AFUA_6G05030)"/>
    <property type="match status" value="1"/>
</dbReference>
<accession>A0A6L8W550</accession>
<keyword evidence="7" id="KW-1185">Reference proteome</keyword>
<dbReference type="GO" id="GO:0016810">
    <property type="term" value="F:hydrolase activity, acting on carbon-nitrogen (but not peptide) bonds"/>
    <property type="evidence" value="ECO:0007669"/>
    <property type="project" value="InterPro"/>
</dbReference>
<organism evidence="6 7">
    <name type="scientific">Sneathiella litorea</name>
    <dbReference type="NCBI Taxonomy" id="2606216"/>
    <lineage>
        <taxon>Bacteria</taxon>
        <taxon>Pseudomonadati</taxon>
        <taxon>Pseudomonadota</taxon>
        <taxon>Alphaproteobacteria</taxon>
        <taxon>Sneathiellales</taxon>
        <taxon>Sneathiellaceae</taxon>
        <taxon>Sneathiella</taxon>
    </lineage>
</organism>
<comment type="caution">
    <text evidence="6">The sequence shown here is derived from an EMBL/GenBank/DDBJ whole genome shotgun (WGS) entry which is preliminary data.</text>
</comment>
<dbReference type="Proteomes" id="UP000476030">
    <property type="component" value="Unassembled WGS sequence"/>
</dbReference>
<comment type="function">
    <text evidence="1">Is involved in generating a small heat-stable compound (Nod), an acylated oligomer of N-acetylglucosamine, that stimulates mitosis in various plant protoplasts.</text>
</comment>
<reference evidence="6 7" key="1">
    <citation type="submission" date="2019-12" db="EMBL/GenBank/DDBJ databases">
        <title>Snethiella sp. nov. sp. isolated from sea sand.</title>
        <authorList>
            <person name="Kim J."/>
            <person name="Jeong S.E."/>
            <person name="Jung H.S."/>
            <person name="Jeon C.O."/>
        </authorList>
    </citation>
    <scope>NUCLEOTIDE SEQUENCE [LARGE SCALE GENOMIC DNA]</scope>
    <source>
        <strain evidence="6 7">DP05</strain>
    </source>
</reference>